<organism evidence="1 2">
    <name type="scientific">Halovivax ruber (strain DSM 18193 / JCM 13892 / XH-70)</name>
    <dbReference type="NCBI Taxonomy" id="797302"/>
    <lineage>
        <taxon>Archaea</taxon>
        <taxon>Methanobacteriati</taxon>
        <taxon>Methanobacteriota</taxon>
        <taxon>Stenosarchaea group</taxon>
        <taxon>Halobacteria</taxon>
        <taxon>Halobacteriales</taxon>
        <taxon>Natrialbaceae</taxon>
        <taxon>Halovivax</taxon>
    </lineage>
</organism>
<dbReference type="KEGG" id="hru:Halru_0834"/>
<reference evidence="1" key="1">
    <citation type="submission" date="2011-09" db="EMBL/GenBank/DDBJ databases">
        <title>Complete sequence of Halovivax ruber XH-70.</title>
        <authorList>
            <consortium name="US DOE Joint Genome Institute"/>
            <person name="Lucas S."/>
            <person name="Han J."/>
            <person name="Lapidus A."/>
            <person name="Cheng J.-F."/>
            <person name="Goodwin L."/>
            <person name="Pitluck S."/>
            <person name="Peters L."/>
            <person name="Mikhailova N."/>
            <person name="Davenport K."/>
            <person name="Detter J.C."/>
            <person name="Han C."/>
            <person name="Tapia R."/>
            <person name="Land M."/>
            <person name="Hauser L."/>
            <person name="Kyrpides N."/>
            <person name="Ivanova N."/>
            <person name="Pagani I."/>
            <person name="Sproer C."/>
            <person name="Anderson I."/>
            <person name="Woyke T."/>
        </authorList>
    </citation>
    <scope>NUCLEOTIDE SEQUENCE</scope>
    <source>
        <strain evidence="1">XH-70</strain>
    </source>
</reference>
<sequence length="77" mass="8548">MKSVERTSDGAGDGTRDRECYRCNRDVAPALLFRIDVAPPDTLADYAHSVRFCCQDCVAAMGMLEFTEEWKEQAGLG</sequence>
<dbReference type="OrthoDB" id="204520at2157"/>
<dbReference type="EMBL" id="CP003050">
    <property type="protein sequence ID" value="AGB15458.1"/>
    <property type="molecule type" value="Genomic_DNA"/>
</dbReference>
<proteinExistence type="predicted"/>
<dbReference type="RefSeq" id="WP_015300127.1">
    <property type="nucleotide sequence ID" value="NC_019964.1"/>
</dbReference>
<dbReference type="eggNOG" id="arCOG11985">
    <property type="taxonomic scope" value="Archaea"/>
</dbReference>
<dbReference type="Proteomes" id="UP000010846">
    <property type="component" value="Chromosome"/>
</dbReference>
<dbReference type="GeneID" id="14375088"/>
<protein>
    <submittedName>
        <fullName evidence="1">Uncharacterized protein</fullName>
    </submittedName>
</protein>
<gene>
    <name evidence="1" type="ordered locus">Halru_0834</name>
</gene>
<keyword evidence="2" id="KW-1185">Reference proteome</keyword>
<accession>L0I9G1</accession>
<dbReference type="HOGENOM" id="CLU_2519676_0_0_2"/>
<evidence type="ECO:0000313" key="1">
    <source>
        <dbReference type="EMBL" id="AGB15458.1"/>
    </source>
</evidence>
<name>L0I9G1_HALRX</name>
<evidence type="ECO:0000313" key="2">
    <source>
        <dbReference type="Proteomes" id="UP000010846"/>
    </source>
</evidence>
<dbReference type="AlphaFoldDB" id="L0I9G1"/>